<keyword evidence="2" id="KW-1185">Reference proteome</keyword>
<name>A0ABV2TMB6_9RHOO</name>
<evidence type="ECO:0000313" key="1">
    <source>
        <dbReference type="EMBL" id="MET7014308.1"/>
    </source>
</evidence>
<organism evidence="1 2">
    <name type="scientific">Uliginosibacterium flavum</name>
    <dbReference type="NCBI Taxonomy" id="1396831"/>
    <lineage>
        <taxon>Bacteria</taxon>
        <taxon>Pseudomonadati</taxon>
        <taxon>Pseudomonadota</taxon>
        <taxon>Betaproteobacteria</taxon>
        <taxon>Rhodocyclales</taxon>
        <taxon>Zoogloeaceae</taxon>
        <taxon>Uliginosibacterium</taxon>
    </lineage>
</organism>
<dbReference type="Proteomes" id="UP001549691">
    <property type="component" value="Unassembled WGS sequence"/>
</dbReference>
<gene>
    <name evidence="1" type="ORF">ABXR19_08900</name>
</gene>
<evidence type="ECO:0000313" key="2">
    <source>
        <dbReference type="Proteomes" id="UP001549691"/>
    </source>
</evidence>
<accession>A0ABV2TMB6</accession>
<proteinExistence type="predicted"/>
<reference evidence="1 2" key="1">
    <citation type="submission" date="2024-07" db="EMBL/GenBank/DDBJ databases">
        <title>Uliginosibacterium flavum JJ3220;KACC:17644.</title>
        <authorList>
            <person name="Kim M.K."/>
        </authorList>
    </citation>
    <scope>NUCLEOTIDE SEQUENCE [LARGE SCALE GENOMIC DNA]</scope>
    <source>
        <strain evidence="1 2">KACC:17644</strain>
    </source>
</reference>
<comment type="caution">
    <text evidence="1">The sequence shown here is derived from an EMBL/GenBank/DDBJ whole genome shotgun (WGS) entry which is preliminary data.</text>
</comment>
<protein>
    <submittedName>
        <fullName evidence="1">Uncharacterized protein</fullName>
    </submittedName>
</protein>
<dbReference type="RefSeq" id="WP_354600770.1">
    <property type="nucleotide sequence ID" value="NZ_JBEWZI010000008.1"/>
</dbReference>
<dbReference type="EMBL" id="JBEWZI010000008">
    <property type="protein sequence ID" value="MET7014308.1"/>
    <property type="molecule type" value="Genomic_DNA"/>
</dbReference>
<sequence>MPLKYDTSHIIMLKSAIEQLLGREAWYELKETTSLSPWRKNVLKLLKAIRISVEESVEVRDQAWFDSVAQNIARGEECAKASKDIDELLSCFTATLLRQVFLQIGTLPNRIGQSSVSLRRDNWKLNGHRSVQYVQSSAQIESVFWSLQQKQIGIDNQMALLREHRKSKSTLSYSEWFRQREAL</sequence>